<organism evidence="2 3">
    <name type="scientific">Meristemomyces frigidus</name>
    <dbReference type="NCBI Taxonomy" id="1508187"/>
    <lineage>
        <taxon>Eukaryota</taxon>
        <taxon>Fungi</taxon>
        <taxon>Dikarya</taxon>
        <taxon>Ascomycota</taxon>
        <taxon>Pezizomycotina</taxon>
        <taxon>Dothideomycetes</taxon>
        <taxon>Dothideomycetidae</taxon>
        <taxon>Mycosphaerellales</taxon>
        <taxon>Teratosphaeriaceae</taxon>
        <taxon>Meristemomyces</taxon>
    </lineage>
</organism>
<proteinExistence type="predicted"/>
<evidence type="ECO:0000313" key="2">
    <source>
        <dbReference type="EMBL" id="KAK5105801.1"/>
    </source>
</evidence>
<reference evidence="2" key="1">
    <citation type="submission" date="2023-08" db="EMBL/GenBank/DDBJ databases">
        <title>Black Yeasts Isolated from many extreme environments.</title>
        <authorList>
            <person name="Coleine C."/>
            <person name="Stajich J.E."/>
            <person name="Selbmann L."/>
        </authorList>
    </citation>
    <scope>NUCLEOTIDE SEQUENCE</scope>
    <source>
        <strain evidence="2">CCFEE 5401</strain>
    </source>
</reference>
<dbReference type="Proteomes" id="UP001310890">
    <property type="component" value="Unassembled WGS sequence"/>
</dbReference>
<protein>
    <submittedName>
        <fullName evidence="2">Uncharacterized protein</fullName>
    </submittedName>
</protein>
<evidence type="ECO:0000256" key="1">
    <source>
        <dbReference type="SAM" id="MobiDB-lite"/>
    </source>
</evidence>
<feature type="compositionally biased region" description="Polar residues" evidence="1">
    <location>
        <begin position="95"/>
        <end position="110"/>
    </location>
</feature>
<dbReference type="EMBL" id="JAVRRL010000153">
    <property type="protein sequence ID" value="KAK5105801.1"/>
    <property type="molecule type" value="Genomic_DNA"/>
</dbReference>
<sequence>MQDERQQLSAMHRTFATAELLEHILLYLISDLHPIADQEDPRSDRTSDNASKLHHLLRCTEICHTWQANILASGPLQRALFLAPDHNTKEKRWQHNTPNPSPQTSQISQRSYYRCPPSLSTLHRAPLLNPLIQTLFPSYHFRFWHLSLEATGNKHVAYLIITRRDLPDLLTRSRTKQGLRVSEMQFSRPPLTGLEATIWEERDETREYVGRTFVLGENVMQCEGGLTLGFVHAWVGRMFENYQDVAAIKLTTT</sequence>
<accession>A0AAN7YFX2</accession>
<evidence type="ECO:0000313" key="3">
    <source>
        <dbReference type="Proteomes" id="UP001310890"/>
    </source>
</evidence>
<feature type="region of interest" description="Disordered" evidence="1">
    <location>
        <begin position="89"/>
        <end position="110"/>
    </location>
</feature>
<name>A0AAN7YFX2_9PEZI</name>
<dbReference type="AlphaFoldDB" id="A0AAN7YFX2"/>
<comment type="caution">
    <text evidence="2">The sequence shown here is derived from an EMBL/GenBank/DDBJ whole genome shotgun (WGS) entry which is preliminary data.</text>
</comment>
<gene>
    <name evidence="2" type="ORF">LTR62_002143</name>
</gene>